<accession>A0ABP9MN14</accession>
<evidence type="ECO:0000313" key="2">
    <source>
        <dbReference type="EMBL" id="GAA5096805.1"/>
    </source>
</evidence>
<dbReference type="Gene3D" id="3.40.190.80">
    <property type="match status" value="1"/>
</dbReference>
<comment type="caution">
    <text evidence="2">The sequence shown here is derived from an EMBL/GenBank/DDBJ whole genome shotgun (WGS) entry which is preliminary data.</text>
</comment>
<dbReference type="RefSeq" id="WP_077924867.1">
    <property type="nucleotide sequence ID" value="NZ_BAABKE010000002.1"/>
</dbReference>
<protein>
    <submittedName>
        <fullName evidence="2">Inositol-1-monophosphatase</fullName>
    </submittedName>
</protein>
<dbReference type="SUPFAM" id="SSF56655">
    <property type="entry name" value="Carbohydrate phosphatase"/>
    <property type="match status" value="1"/>
</dbReference>
<dbReference type="PRINTS" id="PR00377">
    <property type="entry name" value="IMPHPHTASES"/>
</dbReference>
<dbReference type="Proteomes" id="UP001500631">
    <property type="component" value="Unassembled WGS sequence"/>
</dbReference>
<organism evidence="2 3">
    <name type="scientific">Wohlfahrtiimonas larvae</name>
    <dbReference type="NCBI Taxonomy" id="1157986"/>
    <lineage>
        <taxon>Bacteria</taxon>
        <taxon>Pseudomonadati</taxon>
        <taxon>Pseudomonadota</taxon>
        <taxon>Gammaproteobacteria</taxon>
        <taxon>Cardiobacteriales</taxon>
        <taxon>Ignatzschineriaceae</taxon>
        <taxon>Wohlfahrtiimonas</taxon>
    </lineage>
</organism>
<reference evidence="3" key="1">
    <citation type="journal article" date="2019" name="Int. J. Syst. Evol. Microbiol.">
        <title>The Global Catalogue of Microorganisms (GCM) 10K type strain sequencing project: providing services to taxonomists for standard genome sequencing and annotation.</title>
        <authorList>
            <consortium name="The Broad Institute Genomics Platform"/>
            <consortium name="The Broad Institute Genome Sequencing Center for Infectious Disease"/>
            <person name="Wu L."/>
            <person name="Ma J."/>
        </authorList>
    </citation>
    <scope>NUCLEOTIDE SEQUENCE [LARGE SCALE GENOMIC DNA]</scope>
    <source>
        <strain evidence="3">JCM 18424</strain>
    </source>
</reference>
<gene>
    <name evidence="2" type="primary">suhB</name>
    <name evidence="2" type="ORF">GCM10023338_07620</name>
</gene>
<name>A0ABP9MN14_9GAMM</name>
<dbReference type="PANTHER" id="PTHR20854:SF4">
    <property type="entry name" value="INOSITOL-1-MONOPHOSPHATASE-RELATED"/>
    <property type="match status" value="1"/>
</dbReference>
<evidence type="ECO:0000256" key="1">
    <source>
        <dbReference type="ARBA" id="ARBA00009759"/>
    </source>
</evidence>
<dbReference type="Pfam" id="PF00459">
    <property type="entry name" value="Inositol_P"/>
    <property type="match status" value="1"/>
</dbReference>
<dbReference type="InterPro" id="IPR000760">
    <property type="entry name" value="Inositol_monophosphatase-like"/>
</dbReference>
<proteinExistence type="inferred from homology"/>
<evidence type="ECO:0000313" key="3">
    <source>
        <dbReference type="Proteomes" id="UP001500631"/>
    </source>
</evidence>
<dbReference type="Gene3D" id="3.30.540.10">
    <property type="entry name" value="Fructose-1,6-Bisphosphatase, subunit A, domain 1"/>
    <property type="match status" value="1"/>
</dbReference>
<dbReference type="CDD" id="cd01637">
    <property type="entry name" value="IMPase_like"/>
    <property type="match status" value="1"/>
</dbReference>
<keyword evidence="3" id="KW-1185">Reference proteome</keyword>
<dbReference type="PANTHER" id="PTHR20854">
    <property type="entry name" value="INOSITOL MONOPHOSPHATASE"/>
    <property type="match status" value="1"/>
</dbReference>
<dbReference type="EMBL" id="BAABKE010000002">
    <property type="protein sequence ID" value="GAA5096805.1"/>
    <property type="molecule type" value="Genomic_DNA"/>
</dbReference>
<sequence>MNPQLTIAQKSVSKVSRLINQIFEQTAKLSQSQREETERFTIFYKQIESEIAKEILYAYPDHTVETKCDGVHGKANNRSYWYVSGIVGKSNFLGGNSDFAVSVAYMVDDKLTAAYIYMPISQKEYMAVKNEGATVNDIRMRLPKHSGKLSDSLLMTNDKSLTKEYALMTSHLHHLSMGVRVVGDPALAICDLAEGKASAAWLTEFNACDHFAAVLIALESGALAADFQGNEVDLSSENIAFASPKLLKPLLQSIHQAR</sequence>
<comment type="similarity">
    <text evidence="1">Belongs to the inositol monophosphatase superfamily.</text>
</comment>